<dbReference type="Proteomes" id="UP001443914">
    <property type="component" value="Unassembled WGS sequence"/>
</dbReference>
<feature type="region of interest" description="Disordered" evidence="10">
    <location>
        <begin position="208"/>
        <end position="231"/>
    </location>
</feature>
<accession>A0AAW1N887</accession>
<dbReference type="EMBL" id="JBDFQZ010000001">
    <property type="protein sequence ID" value="KAK9755187.1"/>
    <property type="molecule type" value="Genomic_DNA"/>
</dbReference>
<dbReference type="PROSITE" id="PS00028">
    <property type="entry name" value="ZINC_FINGER_C2H2_1"/>
    <property type="match status" value="2"/>
</dbReference>
<evidence type="ECO:0000313" key="12">
    <source>
        <dbReference type="EMBL" id="KAK9755187.1"/>
    </source>
</evidence>
<evidence type="ECO:0000256" key="5">
    <source>
        <dbReference type="ARBA" id="ARBA00022833"/>
    </source>
</evidence>
<dbReference type="InterPro" id="IPR013087">
    <property type="entry name" value="Znf_C2H2_type"/>
</dbReference>
<proteinExistence type="predicted"/>
<evidence type="ECO:0000256" key="10">
    <source>
        <dbReference type="SAM" id="MobiDB-lite"/>
    </source>
</evidence>
<dbReference type="SMART" id="SM00355">
    <property type="entry name" value="ZnF_C2H2"/>
    <property type="match status" value="2"/>
</dbReference>
<keyword evidence="5" id="KW-0862">Zinc</keyword>
<feature type="region of interest" description="Disordered" evidence="10">
    <location>
        <begin position="138"/>
        <end position="171"/>
    </location>
</feature>
<sequence>MMKSEIISSNNQRNFTRGGVDDVENFAMENCLMLLSAQAAAAAARTTAVAANDVGRMYACKTCGRKFDSFQALGGHRASHNKLKSAGGGGGDGEGGESVKPKSHACSICGVEFPIGQALGGHMRRHRAAIAAAVSGGGSTVTTELSDGNTHSKVKEEVVENEKKRKNDGVLEEEEERVQKKVKISEEICLDLSLSILPWIKKIEEKKEEIKEEEEEEEEEDNDNIEDGEIVEEEEYDFLKLELRQPIN</sequence>
<evidence type="ECO:0000256" key="4">
    <source>
        <dbReference type="ARBA" id="ARBA00022771"/>
    </source>
</evidence>
<feature type="domain" description="C2H2-type" evidence="11">
    <location>
        <begin position="58"/>
        <end position="85"/>
    </location>
</feature>
<comment type="caution">
    <text evidence="12">The sequence shown here is derived from an EMBL/GenBank/DDBJ whole genome shotgun (WGS) entry which is preliminary data.</text>
</comment>
<keyword evidence="7" id="KW-0804">Transcription</keyword>
<evidence type="ECO:0000256" key="2">
    <source>
        <dbReference type="ARBA" id="ARBA00022723"/>
    </source>
</evidence>
<dbReference type="InterPro" id="IPR036236">
    <property type="entry name" value="Znf_C2H2_sf"/>
</dbReference>
<evidence type="ECO:0000256" key="3">
    <source>
        <dbReference type="ARBA" id="ARBA00022737"/>
    </source>
</evidence>
<keyword evidence="13" id="KW-1185">Reference proteome</keyword>
<evidence type="ECO:0000256" key="7">
    <source>
        <dbReference type="ARBA" id="ARBA00023163"/>
    </source>
</evidence>
<name>A0AAW1N887_SAPOF</name>
<protein>
    <recommendedName>
        <fullName evidence="11">C2H2-type domain-containing protein</fullName>
    </recommendedName>
</protein>
<organism evidence="12 13">
    <name type="scientific">Saponaria officinalis</name>
    <name type="common">Common soapwort</name>
    <name type="synonym">Lychnis saponaria</name>
    <dbReference type="NCBI Taxonomy" id="3572"/>
    <lineage>
        <taxon>Eukaryota</taxon>
        <taxon>Viridiplantae</taxon>
        <taxon>Streptophyta</taxon>
        <taxon>Embryophyta</taxon>
        <taxon>Tracheophyta</taxon>
        <taxon>Spermatophyta</taxon>
        <taxon>Magnoliopsida</taxon>
        <taxon>eudicotyledons</taxon>
        <taxon>Gunneridae</taxon>
        <taxon>Pentapetalae</taxon>
        <taxon>Caryophyllales</taxon>
        <taxon>Caryophyllaceae</taxon>
        <taxon>Caryophylleae</taxon>
        <taxon>Saponaria</taxon>
    </lineage>
</organism>
<dbReference type="SUPFAM" id="SSF57667">
    <property type="entry name" value="beta-beta-alpha zinc fingers"/>
    <property type="match status" value="1"/>
</dbReference>
<evidence type="ECO:0000256" key="8">
    <source>
        <dbReference type="ARBA" id="ARBA00023242"/>
    </source>
</evidence>
<dbReference type="AlphaFoldDB" id="A0AAW1N887"/>
<evidence type="ECO:0000313" key="13">
    <source>
        <dbReference type="Proteomes" id="UP001443914"/>
    </source>
</evidence>
<feature type="domain" description="C2H2-type" evidence="11">
    <location>
        <begin position="104"/>
        <end position="126"/>
    </location>
</feature>
<dbReference type="Gene3D" id="3.30.160.60">
    <property type="entry name" value="Classic Zinc Finger"/>
    <property type="match status" value="1"/>
</dbReference>
<dbReference type="PANTHER" id="PTHR26374:SF456">
    <property type="entry name" value="ZINC FINGER PROTEIN ZAT5-LIKE"/>
    <property type="match status" value="1"/>
</dbReference>
<dbReference type="GO" id="GO:0005634">
    <property type="term" value="C:nucleus"/>
    <property type="evidence" value="ECO:0007669"/>
    <property type="project" value="UniProtKB-SubCell"/>
</dbReference>
<dbReference type="Pfam" id="PF13912">
    <property type="entry name" value="zf-C2H2_6"/>
    <property type="match status" value="2"/>
</dbReference>
<evidence type="ECO:0000259" key="11">
    <source>
        <dbReference type="PROSITE" id="PS50157"/>
    </source>
</evidence>
<feature type="compositionally biased region" description="Basic and acidic residues" evidence="10">
    <location>
        <begin position="153"/>
        <end position="169"/>
    </location>
</feature>
<keyword evidence="8" id="KW-0539">Nucleus</keyword>
<dbReference type="PROSITE" id="PS50157">
    <property type="entry name" value="ZINC_FINGER_C2H2_2"/>
    <property type="match status" value="2"/>
</dbReference>
<keyword evidence="2" id="KW-0479">Metal-binding</keyword>
<keyword evidence="6" id="KW-0805">Transcription regulation</keyword>
<feature type="compositionally biased region" description="Acidic residues" evidence="10">
    <location>
        <begin position="211"/>
        <end position="231"/>
    </location>
</feature>
<keyword evidence="3" id="KW-0677">Repeat</keyword>
<evidence type="ECO:0000256" key="6">
    <source>
        <dbReference type="ARBA" id="ARBA00023015"/>
    </source>
</evidence>
<reference evidence="12" key="1">
    <citation type="submission" date="2024-03" db="EMBL/GenBank/DDBJ databases">
        <title>WGS assembly of Saponaria officinalis var. Norfolk2.</title>
        <authorList>
            <person name="Jenkins J."/>
            <person name="Shu S."/>
            <person name="Grimwood J."/>
            <person name="Barry K."/>
            <person name="Goodstein D."/>
            <person name="Schmutz J."/>
            <person name="Leebens-Mack J."/>
            <person name="Osbourn A."/>
        </authorList>
    </citation>
    <scope>NUCLEOTIDE SEQUENCE [LARGE SCALE GENOMIC DNA]</scope>
    <source>
        <strain evidence="12">JIC</strain>
    </source>
</reference>
<gene>
    <name evidence="12" type="ORF">RND81_01G007600</name>
</gene>
<feature type="region of interest" description="Disordered" evidence="10">
    <location>
        <begin position="79"/>
        <end position="99"/>
    </location>
</feature>
<evidence type="ECO:0000256" key="1">
    <source>
        <dbReference type="ARBA" id="ARBA00004123"/>
    </source>
</evidence>
<dbReference type="GO" id="GO:0008270">
    <property type="term" value="F:zinc ion binding"/>
    <property type="evidence" value="ECO:0007669"/>
    <property type="project" value="UniProtKB-KW"/>
</dbReference>
<dbReference type="PANTHER" id="PTHR26374">
    <property type="entry name" value="ZINC FINGER PROTEIN ZAT5"/>
    <property type="match status" value="1"/>
</dbReference>
<evidence type="ECO:0000256" key="9">
    <source>
        <dbReference type="PROSITE-ProRule" id="PRU00042"/>
    </source>
</evidence>
<comment type="subcellular location">
    <subcellularLocation>
        <location evidence="1">Nucleus</location>
    </subcellularLocation>
</comment>
<keyword evidence="4 9" id="KW-0863">Zinc-finger</keyword>